<dbReference type="InterPro" id="IPR036291">
    <property type="entry name" value="NAD(P)-bd_dom_sf"/>
</dbReference>
<dbReference type="GeneID" id="61426853"/>
<dbReference type="Pfam" id="PF13561">
    <property type="entry name" value="adh_short_C2"/>
    <property type="match status" value="1"/>
</dbReference>
<organism evidence="2">
    <name type="scientific">Rhizobium leguminosarum bv. trifolii</name>
    <dbReference type="NCBI Taxonomy" id="386"/>
    <lineage>
        <taxon>Bacteria</taxon>
        <taxon>Pseudomonadati</taxon>
        <taxon>Pseudomonadota</taxon>
        <taxon>Alphaproteobacteria</taxon>
        <taxon>Hyphomicrobiales</taxon>
        <taxon>Rhizobiaceae</taxon>
        <taxon>Rhizobium/Agrobacterium group</taxon>
        <taxon>Rhizobium</taxon>
    </lineage>
</organism>
<dbReference type="GO" id="GO:0016616">
    <property type="term" value="F:oxidoreductase activity, acting on the CH-OH group of donors, NAD or NADP as acceptor"/>
    <property type="evidence" value="ECO:0007669"/>
    <property type="project" value="TreeGrafter"/>
</dbReference>
<dbReference type="PRINTS" id="PR00080">
    <property type="entry name" value="SDRFAMILY"/>
</dbReference>
<reference evidence="2" key="2">
    <citation type="journal article" date="2016" name="Front. Microbiol.">
        <title>The Regulatory Protein RosR Affects Rhizobium leguminosarum bv. trifolii Protein Profiles, Cell Surface Properties, and Symbiosis with Clover.</title>
        <authorList>
            <person name="Rachwal K."/>
            <person name="Boguszewska A."/>
            <person name="Kopcinska J."/>
            <person name="Karas M."/>
            <person name="Tchorzewski M."/>
            <person name="Janczarek M."/>
        </authorList>
    </citation>
    <scope>NUCLEOTIDE SEQUENCE</scope>
    <source>
        <strain evidence="2">Rt24.2</strain>
    </source>
</reference>
<dbReference type="CDD" id="cd05233">
    <property type="entry name" value="SDR_c"/>
    <property type="match status" value="1"/>
</dbReference>
<evidence type="ECO:0000313" key="2">
    <source>
        <dbReference type="EMBL" id="AOO90549.1"/>
    </source>
</evidence>
<comment type="similarity">
    <text evidence="1">Belongs to the short-chain dehydrogenases/reductases (SDR) family.</text>
</comment>
<proteinExistence type="inferred from homology"/>
<sequence>MLDLTGKVAFITGAGSAGEGWGNGKAIAVLMARQGAKVFGVDLSGEALEATSAVMAQEGHEHWATKVCNMTDSGQVKAAVDSCRDKFGRIDILVNNVGGSAPGDPVSMSEEAWDNQMELNLKTAFMGCKHVLPVMEQQFAAEGKGGAIINMASVACLSAAVGGRVHVAYAASKAGVVAFTRSTAIAYVKKGIRVNVVIPGTMHTPLVENRLIKQLNVKDPEAFIAKRHASIPIGRMGDAWDIANAVVYLSSDEAGYITATQLVVDGGLTAAR</sequence>
<reference evidence="2" key="1">
    <citation type="journal article" date="2015" name="BMC Genomics">
        <title>Transcriptome profiling of a Rhizobium leguminosarum bv. trifolii rosR mutant reveals the role of the transcriptional regulator RosR in motility, synthesis of cell-surface components, and other cellular processes.</title>
        <authorList>
            <person name="Rachwal K."/>
            <person name="Matczynska E."/>
            <person name="Janczarek M."/>
        </authorList>
    </citation>
    <scope>NUCLEOTIDE SEQUENCE</scope>
    <source>
        <strain evidence="2">Rt24.2</strain>
    </source>
</reference>
<dbReference type="RefSeq" id="WP_065276578.1">
    <property type="nucleotide sequence ID" value="NZ_CP050086.1"/>
</dbReference>
<dbReference type="FunFam" id="3.40.50.720:FF:000084">
    <property type="entry name" value="Short-chain dehydrogenase reductase"/>
    <property type="match status" value="1"/>
</dbReference>
<accession>A0A1B8RCQ1</accession>
<dbReference type="InterPro" id="IPR002347">
    <property type="entry name" value="SDR_fam"/>
</dbReference>
<dbReference type="EMBL" id="KX488185">
    <property type="protein sequence ID" value="AOO90549.1"/>
    <property type="molecule type" value="Genomic_DNA"/>
</dbReference>
<dbReference type="PANTHER" id="PTHR42760">
    <property type="entry name" value="SHORT-CHAIN DEHYDROGENASES/REDUCTASES FAMILY MEMBER"/>
    <property type="match status" value="1"/>
</dbReference>
<dbReference type="Gene3D" id="3.40.50.720">
    <property type="entry name" value="NAD(P)-binding Rossmann-like Domain"/>
    <property type="match status" value="1"/>
</dbReference>
<dbReference type="PANTHER" id="PTHR42760:SF122">
    <property type="entry name" value="NAD(P)-BINDING PROTEIN"/>
    <property type="match status" value="1"/>
</dbReference>
<dbReference type="GO" id="GO:0006633">
    <property type="term" value="P:fatty acid biosynthetic process"/>
    <property type="evidence" value="ECO:0007669"/>
    <property type="project" value="TreeGrafter"/>
</dbReference>
<dbReference type="GO" id="GO:0048038">
    <property type="term" value="F:quinone binding"/>
    <property type="evidence" value="ECO:0007669"/>
    <property type="project" value="TreeGrafter"/>
</dbReference>
<dbReference type="SUPFAM" id="SSF51735">
    <property type="entry name" value="NAD(P)-binding Rossmann-fold domains"/>
    <property type="match status" value="1"/>
</dbReference>
<dbReference type="PRINTS" id="PR00081">
    <property type="entry name" value="GDHRDH"/>
</dbReference>
<protein>
    <submittedName>
        <fullName evidence="2">Oxidoreductase</fullName>
    </submittedName>
</protein>
<evidence type="ECO:0000256" key="1">
    <source>
        <dbReference type="ARBA" id="ARBA00006484"/>
    </source>
</evidence>
<dbReference type="AlphaFoldDB" id="A0A1B8RCQ1"/>
<name>A0A1B8RCQ1_RHILT</name>